<dbReference type="GO" id="GO:0005737">
    <property type="term" value="C:cytoplasm"/>
    <property type="evidence" value="ECO:0007669"/>
    <property type="project" value="TreeGrafter"/>
</dbReference>
<protein>
    <recommendedName>
        <fullName evidence="13">Aminopeptidase</fullName>
        <ecNumber evidence="13">3.4.11.-</ecNumber>
    </recommendedName>
</protein>
<dbReference type="GO" id="GO:0098552">
    <property type="term" value="C:side of membrane"/>
    <property type="evidence" value="ECO:0007669"/>
    <property type="project" value="UniProtKB-KW"/>
</dbReference>
<evidence type="ECO:0000256" key="3">
    <source>
        <dbReference type="ARBA" id="ARBA00022622"/>
    </source>
</evidence>
<dbReference type="OrthoDB" id="7760546at2759"/>
<evidence type="ECO:0000259" key="15">
    <source>
        <dbReference type="Pfam" id="PF01433"/>
    </source>
</evidence>
<keyword evidence="7 11" id="KW-0862">Zinc</keyword>
<dbReference type="PANTHER" id="PTHR11533">
    <property type="entry name" value="PROTEASE M1 ZINC METALLOPROTEASE"/>
    <property type="match status" value="1"/>
</dbReference>
<feature type="domain" description="ERAP1-like C-terminal" evidence="16">
    <location>
        <begin position="566"/>
        <end position="752"/>
    </location>
</feature>
<dbReference type="CDD" id="cd09601">
    <property type="entry name" value="M1_APN-Q_like"/>
    <property type="match status" value="1"/>
</dbReference>
<dbReference type="EMBL" id="DS231997">
    <property type="protein sequence ID" value="EDS31029.1"/>
    <property type="molecule type" value="Genomic_DNA"/>
</dbReference>
<evidence type="ECO:0000256" key="9">
    <source>
        <dbReference type="ARBA" id="ARBA00023288"/>
    </source>
</evidence>
<evidence type="ECO:0000256" key="1">
    <source>
        <dbReference type="ARBA" id="ARBA00004609"/>
    </source>
</evidence>
<dbReference type="GO" id="GO:0043171">
    <property type="term" value="P:peptide catabolic process"/>
    <property type="evidence" value="ECO:0007669"/>
    <property type="project" value="TreeGrafter"/>
</dbReference>
<dbReference type="InParanoid" id="B0WMH2"/>
<dbReference type="GO" id="GO:0005886">
    <property type="term" value="C:plasma membrane"/>
    <property type="evidence" value="ECO:0007669"/>
    <property type="project" value="UniProtKB-SubCell"/>
</dbReference>
<dbReference type="InterPro" id="IPR027268">
    <property type="entry name" value="Peptidase_M4/M1_CTD_sf"/>
</dbReference>
<proteinExistence type="inferred from homology"/>
<dbReference type="OMA" id="TMTITHE"/>
<feature type="site" description="Transition state stabilizer" evidence="12">
    <location>
        <position position="422"/>
    </location>
</feature>
<evidence type="ECO:0000259" key="17">
    <source>
        <dbReference type="Pfam" id="PF17900"/>
    </source>
</evidence>
<dbReference type="InterPro" id="IPR001930">
    <property type="entry name" value="Peptidase_M1"/>
</dbReference>
<dbReference type="AlphaFoldDB" id="B0WMH2"/>
<dbReference type="SUPFAM" id="SSF63737">
    <property type="entry name" value="Leukotriene A4 hydrolase N-terminal domain"/>
    <property type="match status" value="1"/>
</dbReference>
<dbReference type="Proteomes" id="UP000002320">
    <property type="component" value="Unassembled WGS sequence"/>
</dbReference>
<keyword evidence="9" id="KW-0449">Lipoprotein</keyword>
<dbReference type="HOGENOM" id="CLU_003705_2_0_1"/>
<evidence type="ECO:0000313" key="20">
    <source>
        <dbReference type="Proteomes" id="UP000002320"/>
    </source>
</evidence>
<dbReference type="EnsemblMetazoa" id="CPIJ008410-RA">
    <property type="protein sequence ID" value="CPIJ008410-PA"/>
    <property type="gene ID" value="CPIJ008410"/>
</dbReference>
<dbReference type="Gene3D" id="2.60.40.1910">
    <property type="match status" value="1"/>
</dbReference>
<name>B0WMH2_CULQU</name>
<dbReference type="GO" id="GO:0070006">
    <property type="term" value="F:metalloaminopeptidase activity"/>
    <property type="evidence" value="ECO:0007669"/>
    <property type="project" value="TreeGrafter"/>
</dbReference>
<keyword evidence="14" id="KW-0732">Signal</keyword>
<evidence type="ECO:0000313" key="19">
    <source>
        <dbReference type="EnsemblMetazoa" id="CPIJ008410-PA"/>
    </source>
</evidence>
<dbReference type="GO" id="GO:0005615">
    <property type="term" value="C:extracellular space"/>
    <property type="evidence" value="ECO:0007669"/>
    <property type="project" value="TreeGrafter"/>
</dbReference>
<dbReference type="Gene3D" id="2.60.40.1730">
    <property type="entry name" value="tricorn interacting facor f3 domain"/>
    <property type="match status" value="1"/>
</dbReference>
<sequence length="794" mass="91155">MSILAILLACALLVTADDSEIAEESATDYRLPNGTAPKHYDIKLWTNGHEGNLSYRGLVKILVEVGEPTDQVILHAVNLSIRQCNLFRLSGNDERVELKGLNVQNILENEQLMISTNDLIEVGAHLLEIEFNATVNSTYPEGIFLSSYEDEVGGKRFVLASQFDPIGARRAYPCFDEPALKATFNLSIVHHKSHEAYSNMPAIGREVVGGDYVETVFQQTPLMSIYLLVFCTTDLAVQTVGNQMALVRKSMLEKATESLQVSNEILDALSKYTDLPYSDYVPKLTHLAVPFAERAHFSAMENWGMILYLEKFFVDPPSYYNLYGYGGNRLPAIEVIAHEIGHQWFGNLVTPQWWNHLWLKEGFATLYQNYILDVIRPNERWMDTFLVHEMPRGLIDDEYTKAISFECNNRENIKKQYNDYSYQKAAGALNMFRNVLGDEKWQKAVQMYLKSRALDNATPEDLYSAIEAVSDESDFFPGNISVEEIFNSWILEEGTPVLYVDRLEGGNKIILFQEREQYCTTSGLENRMIPYNYAYESYPSFYETGPIEWLTDDLAQITTNASYDEWIIFNKRRFGPYKIMYDLHNWRLIIRALQNNASCIHYLNRAQLLDDAYDHNREGRLVVKIVFDLVTYLRNETDLLVWSRGRRIVDFMRHHVRGKDNYKLFKIFQTHLIARAYESFEPQMKLFPFTESTHRWITNLACIGGIDRCLDAARNAFSSAVQTNATVRPEEMHTVYCFGLRNATEEEFSWLFLGVRIGPIDMALWGRWYLYGLSSSTLGGGGGDNEQSVITPLI</sequence>
<dbReference type="KEGG" id="cqu:CpipJ_CPIJ008410"/>
<comment type="cofactor">
    <cofactor evidence="11 13">
        <name>Zn(2+)</name>
        <dbReference type="ChEBI" id="CHEBI:29105"/>
    </cofactor>
    <text evidence="11 13">Binds 1 zinc ion per subunit.</text>
</comment>
<feature type="domain" description="Aminopeptidase N-like N-terminal" evidence="17">
    <location>
        <begin position="37"/>
        <end position="227"/>
    </location>
</feature>
<dbReference type="SUPFAM" id="SSF55486">
    <property type="entry name" value="Metalloproteases ('zincins'), catalytic domain"/>
    <property type="match status" value="1"/>
</dbReference>
<dbReference type="GO" id="GO:0008270">
    <property type="term" value="F:zinc ion binding"/>
    <property type="evidence" value="ECO:0007669"/>
    <property type="project" value="UniProtKB-UniRule"/>
</dbReference>
<evidence type="ECO:0000256" key="4">
    <source>
        <dbReference type="ARBA" id="ARBA00022670"/>
    </source>
</evidence>
<dbReference type="InterPro" id="IPR050344">
    <property type="entry name" value="Peptidase_M1_aminopeptidases"/>
</dbReference>
<dbReference type="Gene3D" id="1.25.50.20">
    <property type="match status" value="1"/>
</dbReference>
<dbReference type="GO" id="GO:0006508">
    <property type="term" value="P:proteolysis"/>
    <property type="evidence" value="ECO:0007669"/>
    <property type="project" value="UniProtKB-KW"/>
</dbReference>
<keyword evidence="3" id="KW-0336">GPI-anchor</keyword>
<evidence type="ECO:0000256" key="13">
    <source>
        <dbReference type="RuleBase" id="RU364040"/>
    </source>
</evidence>
<dbReference type="InterPro" id="IPR014782">
    <property type="entry name" value="Peptidase_M1_dom"/>
</dbReference>
<keyword evidence="3" id="KW-0325">Glycoprotein</keyword>
<keyword evidence="4 13" id="KW-0645">Protease</keyword>
<dbReference type="InterPro" id="IPR045357">
    <property type="entry name" value="Aminopeptidase_N-like_N"/>
</dbReference>
<evidence type="ECO:0000256" key="2">
    <source>
        <dbReference type="ARBA" id="ARBA00010136"/>
    </source>
</evidence>
<feature type="domain" description="Peptidase M1 membrane alanine aminopeptidase" evidence="15">
    <location>
        <begin position="259"/>
        <end position="489"/>
    </location>
</feature>
<keyword evidence="13" id="KW-0031">Aminopeptidase</keyword>
<evidence type="ECO:0000313" key="18">
    <source>
        <dbReference type="EMBL" id="EDS31029.1"/>
    </source>
</evidence>
<dbReference type="Gene3D" id="1.10.390.10">
    <property type="entry name" value="Neutral Protease Domain 2"/>
    <property type="match status" value="1"/>
</dbReference>
<keyword evidence="20" id="KW-1185">Reference proteome</keyword>
<evidence type="ECO:0000256" key="10">
    <source>
        <dbReference type="PIRSR" id="PIRSR634016-1"/>
    </source>
</evidence>
<comment type="subcellular location">
    <subcellularLocation>
        <location evidence="1">Cell membrane</location>
        <topology evidence="1">Lipid-anchor</topology>
        <topology evidence="1">GPI-anchor</topology>
    </subcellularLocation>
</comment>
<evidence type="ECO:0000256" key="6">
    <source>
        <dbReference type="ARBA" id="ARBA00022801"/>
    </source>
</evidence>
<feature type="chain" id="PRO_5011408235" description="Aminopeptidase" evidence="14">
    <location>
        <begin position="17"/>
        <end position="794"/>
    </location>
</feature>
<dbReference type="Pfam" id="PF11838">
    <property type="entry name" value="ERAP1_C"/>
    <property type="match status" value="1"/>
</dbReference>
<dbReference type="eggNOG" id="KOG1046">
    <property type="taxonomic scope" value="Eukaryota"/>
</dbReference>
<evidence type="ECO:0000256" key="12">
    <source>
        <dbReference type="PIRSR" id="PIRSR634016-4"/>
    </source>
</evidence>
<dbReference type="InterPro" id="IPR034016">
    <property type="entry name" value="M1_APN-typ"/>
</dbReference>
<feature type="active site" description="Proton acceptor" evidence="10">
    <location>
        <position position="339"/>
    </location>
</feature>
<dbReference type="Pfam" id="PF01433">
    <property type="entry name" value="Peptidase_M1"/>
    <property type="match status" value="1"/>
</dbReference>
<reference evidence="18" key="1">
    <citation type="submission" date="2007-03" db="EMBL/GenBank/DDBJ databases">
        <title>Annotation of Culex pipiens quinquefasciatus.</title>
        <authorList>
            <consortium name="The Broad Institute Genome Sequencing Platform"/>
            <person name="Atkinson P.W."/>
            <person name="Hemingway J."/>
            <person name="Christensen B.M."/>
            <person name="Higgs S."/>
            <person name="Kodira C."/>
            <person name="Hannick L."/>
            <person name="Megy K."/>
            <person name="O'Leary S."/>
            <person name="Pearson M."/>
            <person name="Haas B.J."/>
            <person name="Mauceli E."/>
            <person name="Wortman J.R."/>
            <person name="Lee N.H."/>
            <person name="Guigo R."/>
            <person name="Stanke M."/>
            <person name="Alvarado L."/>
            <person name="Amedeo P."/>
            <person name="Antoine C.H."/>
            <person name="Arensburger P."/>
            <person name="Bidwell S.L."/>
            <person name="Crawford M."/>
            <person name="Camaro F."/>
            <person name="Devon K."/>
            <person name="Engels R."/>
            <person name="Hammond M."/>
            <person name="Howarth C."/>
            <person name="Koehrsen M."/>
            <person name="Lawson D."/>
            <person name="Montgomery P."/>
            <person name="Nene V."/>
            <person name="Nusbaum C."/>
            <person name="Puiu D."/>
            <person name="Romero-Severson J."/>
            <person name="Severson D.W."/>
            <person name="Shumway M."/>
            <person name="Sisk P."/>
            <person name="Stolte C."/>
            <person name="Zeng Q."/>
            <person name="Eisenstadt E."/>
            <person name="Fraser-Liggett C."/>
            <person name="Strausberg R."/>
            <person name="Galagan J."/>
            <person name="Birren B."/>
            <person name="Collins F.H."/>
        </authorList>
    </citation>
    <scope>NUCLEOTIDE SEQUENCE [LARGE SCALE GENOMIC DNA]</scope>
    <source>
        <strain evidence="18">JHB</strain>
    </source>
</reference>
<dbReference type="InterPro" id="IPR042097">
    <property type="entry name" value="Aminopeptidase_N-like_N_sf"/>
</dbReference>
<dbReference type="EC" id="3.4.11.-" evidence="13"/>
<keyword evidence="3" id="KW-0472">Membrane</keyword>
<reference evidence="19" key="2">
    <citation type="submission" date="2021-02" db="UniProtKB">
        <authorList>
            <consortium name="EnsemblMetazoa"/>
        </authorList>
    </citation>
    <scope>IDENTIFICATION</scope>
    <source>
        <strain evidence="19">JHB</strain>
    </source>
</reference>
<organism>
    <name type="scientific">Culex quinquefasciatus</name>
    <name type="common">Southern house mosquito</name>
    <name type="synonym">Culex pungens</name>
    <dbReference type="NCBI Taxonomy" id="7176"/>
    <lineage>
        <taxon>Eukaryota</taxon>
        <taxon>Metazoa</taxon>
        <taxon>Ecdysozoa</taxon>
        <taxon>Arthropoda</taxon>
        <taxon>Hexapoda</taxon>
        <taxon>Insecta</taxon>
        <taxon>Pterygota</taxon>
        <taxon>Neoptera</taxon>
        <taxon>Endopterygota</taxon>
        <taxon>Diptera</taxon>
        <taxon>Nematocera</taxon>
        <taxon>Culicoidea</taxon>
        <taxon>Culicidae</taxon>
        <taxon>Culicinae</taxon>
        <taxon>Culicini</taxon>
        <taxon>Culex</taxon>
        <taxon>Culex</taxon>
    </lineage>
</organism>
<feature type="binding site" evidence="11">
    <location>
        <position position="361"/>
    </location>
    <ligand>
        <name>Zn(2+)</name>
        <dbReference type="ChEBI" id="CHEBI:29105"/>
        <note>catalytic</note>
    </ligand>
</feature>
<feature type="binding site" evidence="11">
    <location>
        <position position="342"/>
    </location>
    <ligand>
        <name>Zn(2+)</name>
        <dbReference type="ChEBI" id="CHEBI:29105"/>
        <note>catalytic</note>
    </ligand>
</feature>
<dbReference type="PRINTS" id="PR00756">
    <property type="entry name" value="ALADIPTASE"/>
</dbReference>
<keyword evidence="8 13" id="KW-0482">Metalloprotease</keyword>
<evidence type="ECO:0000256" key="7">
    <source>
        <dbReference type="ARBA" id="ARBA00022833"/>
    </source>
</evidence>
<gene>
    <name evidence="19" type="primary">6040520</name>
    <name evidence="18" type="ORF">CpipJ_CPIJ008410</name>
</gene>
<evidence type="ECO:0000256" key="5">
    <source>
        <dbReference type="ARBA" id="ARBA00022723"/>
    </source>
</evidence>
<comment type="similarity">
    <text evidence="2 13">Belongs to the peptidase M1 family.</text>
</comment>
<evidence type="ECO:0000256" key="11">
    <source>
        <dbReference type="PIRSR" id="PIRSR634016-3"/>
    </source>
</evidence>
<dbReference type="PANTHER" id="PTHR11533:SF290">
    <property type="entry name" value="AMINOPEPTIDASE"/>
    <property type="match status" value="1"/>
</dbReference>
<evidence type="ECO:0000256" key="8">
    <source>
        <dbReference type="ARBA" id="ARBA00023049"/>
    </source>
</evidence>
<accession>B0WMH2</accession>
<keyword evidence="6 13" id="KW-0378">Hydrolase</keyword>
<dbReference type="InterPro" id="IPR024571">
    <property type="entry name" value="ERAP1-like_C_dom"/>
</dbReference>
<dbReference type="VEuPathDB" id="VectorBase:CQUJHB002845"/>
<dbReference type="VEuPathDB" id="VectorBase:CPIJ008410"/>
<keyword evidence="5 11" id="KW-0479">Metal-binding</keyword>
<evidence type="ECO:0000256" key="14">
    <source>
        <dbReference type="SAM" id="SignalP"/>
    </source>
</evidence>
<evidence type="ECO:0000259" key="16">
    <source>
        <dbReference type="Pfam" id="PF11838"/>
    </source>
</evidence>
<feature type="binding site" evidence="11">
    <location>
        <position position="338"/>
    </location>
    <ligand>
        <name>Zn(2+)</name>
        <dbReference type="ChEBI" id="CHEBI:29105"/>
        <note>catalytic</note>
    </ligand>
</feature>
<dbReference type="Pfam" id="PF17900">
    <property type="entry name" value="Peptidase_M1_N"/>
    <property type="match status" value="1"/>
</dbReference>
<dbReference type="GO" id="GO:0042277">
    <property type="term" value="F:peptide binding"/>
    <property type="evidence" value="ECO:0007669"/>
    <property type="project" value="TreeGrafter"/>
</dbReference>
<feature type="signal peptide" evidence="14">
    <location>
        <begin position="1"/>
        <end position="16"/>
    </location>
</feature>